<name>A0A4Q0P9I1_9FLAO</name>
<keyword evidence="1" id="KW-0732">Signal</keyword>
<organism evidence="2 3">
    <name type="scientific">Leeuwenhoekiella aequorea</name>
    <dbReference type="NCBI Taxonomy" id="283736"/>
    <lineage>
        <taxon>Bacteria</taxon>
        <taxon>Pseudomonadati</taxon>
        <taxon>Bacteroidota</taxon>
        <taxon>Flavobacteriia</taxon>
        <taxon>Flavobacteriales</taxon>
        <taxon>Flavobacteriaceae</taxon>
        <taxon>Leeuwenhoekiella</taxon>
    </lineage>
</organism>
<reference evidence="2 3" key="1">
    <citation type="submission" date="2018-07" db="EMBL/GenBank/DDBJ databases">
        <title>Leeuwenhoekiella genomics.</title>
        <authorList>
            <person name="Tahon G."/>
            <person name="Willems A."/>
        </authorList>
    </citation>
    <scope>NUCLEOTIDE SEQUENCE [LARGE SCALE GENOMIC DNA]</scope>
    <source>
        <strain evidence="2 3">LMG 22550</strain>
    </source>
</reference>
<evidence type="ECO:0000313" key="2">
    <source>
        <dbReference type="EMBL" id="RXG23383.1"/>
    </source>
</evidence>
<keyword evidence="3" id="KW-1185">Reference proteome</keyword>
<sequence>MKLQILSIATFIAFMALPFVQVNETPVETSIQGTWELKDFYYYDDNKIIDTVGATDGYRQIKMYTNDRVMWTRYVPKDSVEWFGYGKYSVSNDQLIETLEYGSESMMEVIDTLRIFTFELEYTDNSYSQISTDAEGNRIFSENYIRIE</sequence>
<evidence type="ECO:0000256" key="1">
    <source>
        <dbReference type="SAM" id="SignalP"/>
    </source>
</evidence>
<comment type="caution">
    <text evidence="2">The sequence shown here is derived from an EMBL/GenBank/DDBJ whole genome shotgun (WGS) entry which is preliminary data.</text>
</comment>
<evidence type="ECO:0000313" key="3">
    <source>
        <dbReference type="Proteomes" id="UP000289238"/>
    </source>
</evidence>
<gene>
    <name evidence="2" type="ORF">DSM00_997</name>
</gene>
<dbReference type="EMBL" id="QOVM01000002">
    <property type="protein sequence ID" value="RXG23383.1"/>
    <property type="molecule type" value="Genomic_DNA"/>
</dbReference>
<feature type="chain" id="PRO_5020557946" description="Lipocalin-like protein" evidence="1">
    <location>
        <begin position="23"/>
        <end position="148"/>
    </location>
</feature>
<proteinExistence type="predicted"/>
<dbReference type="RefSeq" id="WP_241652358.1">
    <property type="nucleotide sequence ID" value="NZ_QOVM01000002.1"/>
</dbReference>
<dbReference type="Proteomes" id="UP000289238">
    <property type="component" value="Unassembled WGS sequence"/>
</dbReference>
<protein>
    <recommendedName>
        <fullName evidence="4">Lipocalin-like protein</fullName>
    </recommendedName>
</protein>
<evidence type="ECO:0008006" key="4">
    <source>
        <dbReference type="Google" id="ProtNLM"/>
    </source>
</evidence>
<feature type="signal peptide" evidence="1">
    <location>
        <begin position="1"/>
        <end position="22"/>
    </location>
</feature>
<dbReference type="AlphaFoldDB" id="A0A4Q0P9I1"/>
<accession>A0A4Q0P9I1</accession>